<evidence type="ECO:0000313" key="3">
    <source>
        <dbReference type="Proteomes" id="UP000002200"/>
    </source>
</evidence>
<dbReference type="KEGG" id="twh:TWT_665"/>
<evidence type="ECO:0000313" key="1">
    <source>
        <dbReference type="EMBL" id="AAO44762.1"/>
    </source>
</evidence>
<dbReference type="Pfam" id="PF05345">
    <property type="entry name" value="He_PIG"/>
    <property type="match status" value="1"/>
</dbReference>
<dbReference type="HOGENOM" id="CLU_566116_0_0_11"/>
<protein>
    <submittedName>
        <fullName evidence="1">Uncharacterized protein</fullName>
    </submittedName>
</protein>
<dbReference type="KEGG" id="twh:TWT_760"/>
<keyword evidence="3" id="KW-1185">Reference proteome</keyword>
<reference evidence="1 3" key="1">
    <citation type="journal article" date="2003" name="Genome Res.">
        <title>Tropheryma whipplei twist: a human pathogenic Actinobacteria with a reduced genome.</title>
        <authorList>
            <person name="Raoult D."/>
            <person name="Ogata H."/>
            <person name="Audic S."/>
            <person name="Robert C."/>
            <person name="Suhre K."/>
            <person name="Drancourt M."/>
            <person name="Claverie J.-M."/>
        </authorList>
    </citation>
    <scope>NUCLEOTIDE SEQUENCE [LARGE SCALE GENOMIC DNA]</scope>
    <source>
        <strain evidence="1 3">Twist</strain>
    </source>
</reference>
<evidence type="ECO:0000313" key="2">
    <source>
        <dbReference type="EMBL" id="AAO44857.1"/>
    </source>
</evidence>
<dbReference type="EMBL" id="AE014184">
    <property type="protein sequence ID" value="AAO44762.1"/>
    <property type="molecule type" value="Genomic_DNA"/>
</dbReference>
<dbReference type="Proteomes" id="UP000002200">
    <property type="component" value="Chromosome"/>
</dbReference>
<organism evidence="1 3">
    <name type="scientific">Tropheryma whipplei (strain Twist)</name>
    <name type="common">Whipple's bacillus</name>
    <dbReference type="NCBI Taxonomy" id="203267"/>
    <lineage>
        <taxon>Bacteria</taxon>
        <taxon>Bacillati</taxon>
        <taxon>Actinomycetota</taxon>
        <taxon>Actinomycetes</taxon>
        <taxon>Micrococcales</taxon>
        <taxon>Tropherymataceae</taxon>
        <taxon>Tropheryma</taxon>
    </lineage>
</organism>
<gene>
    <name evidence="1" type="ordered locus">TWT_665</name>
    <name evidence="2" type="ordered locus">TWT_760</name>
</gene>
<sequence length="482" mass="52117">MTPVTNTGVCAAQTYSPTYATESLEDMAIRVTNPSWKASSYISSSYTWSVPPDTTAPIPPSPCGPTKKWSPGDWTPTWVTHPTPVDSYATESLEDMIRKFKSQLESPTKKSFSAITGKTFDTKPLLRGGAYFPTSSKTVGFSTTVWITAPLSSIDLNVPLTNGIQTDVFVYLVSGTFTYTFPTIGAFFTTTPSKGTIRIAWVLPAYDPTWHVPFTTGGMYAIFDGSSATFRDLLNAYSSLSASFTTDTTFYASNSGDITVTVPLTNGIQTNVFVHLSSGGLSTVVPLMTAYLTASSEISKGTIAAAWAAPAYDPTWHVPFTTADLYATYDGPTGELVGVFYTPYTINRTVSRGQTVSLSPLPTGTYSFPTYVSYATKPGTNRVPAYLFMNPTNGALVGSVYPYVAQGQYQFPVAGAVYNLHVTGKNKRPKREAAAPCSPTKKWSPGDWTPTWVTHPAPVNSYATESLEDMIRKFKESLKAAS</sequence>
<name>Q81ZS4_TROWT</name>
<proteinExistence type="predicted"/>
<dbReference type="EMBL" id="AE014184">
    <property type="protein sequence ID" value="AAO44857.1"/>
    <property type="molecule type" value="Genomic_DNA"/>
</dbReference>
<dbReference type="AlphaFoldDB" id="Q81ZS4"/>
<accession>Q81ZS4</accession>